<dbReference type="AlphaFoldDB" id="A0AAV9UUG6"/>
<evidence type="ECO:0000313" key="3">
    <source>
        <dbReference type="Proteomes" id="UP001375240"/>
    </source>
</evidence>
<feature type="region of interest" description="Disordered" evidence="1">
    <location>
        <begin position="69"/>
        <end position="110"/>
    </location>
</feature>
<protein>
    <submittedName>
        <fullName evidence="2">Uncharacterized protein</fullName>
    </submittedName>
</protein>
<reference evidence="2 3" key="1">
    <citation type="submission" date="2019-10" db="EMBL/GenBank/DDBJ databases">
        <authorList>
            <person name="Palmer J.M."/>
        </authorList>
    </citation>
    <scope>NUCLEOTIDE SEQUENCE [LARGE SCALE GENOMIC DNA]</scope>
    <source>
        <strain evidence="2 3">TWF696</strain>
    </source>
</reference>
<comment type="caution">
    <text evidence="2">The sequence shown here is derived from an EMBL/GenBank/DDBJ whole genome shotgun (WGS) entry which is preliminary data.</text>
</comment>
<evidence type="ECO:0000313" key="2">
    <source>
        <dbReference type="EMBL" id="KAK6349542.1"/>
    </source>
</evidence>
<proteinExistence type="predicted"/>
<dbReference type="EMBL" id="JAVHNQ010000004">
    <property type="protein sequence ID" value="KAK6349542.1"/>
    <property type="molecule type" value="Genomic_DNA"/>
</dbReference>
<evidence type="ECO:0000256" key="1">
    <source>
        <dbReference type="SAM" id="MobiDB-lite"/>
    </source>
</evidence>
<accession>A0AAV9UUG6</accession>
<feature type="compositionally biased region" description="Polar residues" evidence="1">
    <location>
        <begin position="93"/>
        <end position="103"/>
    </location>
</feature>
<keyword evidence="3" id="KW-1185">Reference proteome</keyword>
<sequence length="159" mass="16554">MKLSAQIPMSSSNAKALTLRCSIYHEARPPDLTSPSLLDSSSKMYTIVLALVLLAGIRSLPIPRPTQLPGLADTGPLHAPAAPKPVGPPGSESGYTGKSTNAYATDDKLHPDGRHPVGYVQYNPPMAVANPPVVVKPVTVTKTALALPPIAVPTAVAEH</sequence>
<organism evidence="2 3">
    <name type="scientific">Orbilia brochopaga</name>
    <dbReference type="NCBI Taxonomy" id="3140254"/>
    <lineage>
        <taxon>Eukaryota</taxon>
        <taxon>Fungi</taxon>
        <taxon>Dikarya</taxon>
        <taxon>Ascomycota</taxon>
        <taxon>Pezizomycotina</taxon>
        <taxon>Orbiliomycetes</taxon>
        <taxon>Orbiliales</taxon>
        <taxon>Orbiliaceae</taxon>
        <taxon>Orbilia</taxon>
    </lineage>
</organism>
<name>A0AAV9UUG6_9PEZI</name>
<gene>
    <name evidence="2" type="ORF">TWF696_005826</name>
</gene>
<dbReference type="Proteomes" id="UP001375240">
    <property type="component" value="Unassembled WGS sequence"/>
</dbReference>